<dbReference type="Pfam" id="PF25137">
    <property type="entry name" value="ADH_Fe_C"/>
    <property type="match status" value="1"/>
</dbReference>
<accession>A0ABX6PP75</accession>
<dbReference type="EMBL" id="CP054022">
    <property type="protein sequence ID" value="QKK20470.1"/>
    <property type="molecule type" value="Genomic_DNA"/>
</dbReference>
<geneLocation type="plasmid" evidence="4 5">
    <name>pPR12A201</name>
</geneLocation>
<sequence length="383" mass="41905">MNFELQNTTRIVFGRNRIADLDRLVGPDERVLLLFGGGSIKANGVYDQVVRSLGQRRVVVFGGIEPNPEYDTIMEARRVAREAGTTFVLGVGGGSVIDAAKFLAAVIRTDHQDPWDLLVSGGGAIDPLPNGAILTLPATGSESNPVSVISRKSRGLKLPFAIEAARPAFAILDSSTMASLSRRQLENGVTDAVTHVLEQYLTDDANLAVQYGYSEVLLSALFEAGPLLINEPTDDVRDTVMWAANQALNGLIGAGVLQDWSTHMIGHAITALYGIDHARTLSLVMPHLLRNRVDAKRRLLARFGRRVWKLDGADDHAVAMEAIDRLESFFVLMGCPVRMRDLPSVHFDIDDIVDHLERARQLPLGEHKNLHADDIRRIMLAAA</sequence>
<evidence type="ECO:0000313" key="4">
    <source>
        <dbReference type="EMBL" id="QKK20470.1"/>
    </source>
</evidence>
<dbReference type="Gene3D" id="1.20.1090.10">
    <property type="entry name" value="Dehydroquinate synthase-like - alpha domain"/>
    <property type="match status" value="1"/>
</dbReference>
<keyword evidence="1" id="KW-0560">Oxidoreductase</keyword>
<evidence type="ECO:0000259" key="2">
    <source>
        <dbReference type="Pfam" id="PF00465"/>
    </source>
</evidence>
<keyword evidence="5" id="KW-1185">Reference proteome</keyword>
<evidence type="ECO:0000256" key="1">
    <source>
        <dbReference type="ARBA" id="ARBA00023002"/>
    </source>
</evidence>
<gene>
    <name evidence="4" type="ORF">FFM53_029255</name>
</gene>
<feature type="domain" description="Alcohol dehydrogenase iron-type/glycerol dehydrogenase GldA" evidence="2">
    <location>
        <begin position="9"/>
        <end position="173"/>
    </location>
</feature>
<organism evidence="4 5">
    <name type="scientific">Rhizobium indicum</name>
    <dbReference type="NCBI Taxonomy" id="2583231"/>
    <lineage>
        <taxon>Bacteria</taxon>
        <taxon>Pseudomonadati</taxon>
        <taxon>Pseudomonadota</taxon>
        <taxon>Alphaproteobacteria</taxon>
        <taxon>Hyphomicrobiales</taxon>
        <taxon>Rhizobiaceae</taxon>
        <taxon>Rhizobium/Agrobacterium group</taxon>
        <taxon>Rhizobium</taxon>
    </lineage>
</organism>
<dbReference type="SUPFAM" id="SSF56796">
    <property type="entry name" value="Dehydroquinate synthase-like"/>
    <property type="match status" value="1"/>
</dbReference>
<evidence type="ECO:0000259" key="3">
    <source>
        <dbReference type="Pfam" id="PF25137"/>
    </source>
</evidence>
<dbReference type="InterPro" id="IPR001670">
    <property type="entry name" value="ADH_Fe/GldA"/>
</dbReference>
<dbReference type="RefSeq" id="WP_173883678.1">
    <property type="nucleotide sequence ID" value="NZ_CP054022.1"/>
</dbReference>
<dbReference type="PROSITE" id="PS00060">
    <property type="entry name" value="ADH_IRON_2"/>
    <property type="match status" value="1"/>
</dbReference>
<dbReference type="InterPro" id="IPR056798">
    <property type="entry name" value="ADH_Fe_C"/>
</dbReference>
<dbReference type="InterPro" id="IPR044731">
    <property type="entry name" value="BDH-like"/>
</dbReference>
<dbReference type="Proteomes" id="UP000305673">
    <property type="component" value="Plasmid pPR12A201"/>
</dbReference>
<dbReference type="PANTHER" id="PTHR43633:SF1">
    <property type="entry name" value="ALCOHOL DEHYDROGENASE YQHD"/>
    <property type="match status" value="1"/>
</dbReference>
<feature type="domain" description="Fe-containing alcohol dehydrogenase-like C-terminal" evidence="3">
    <location>
        <begin position="190"/>
        <end position="382"/>
    </location>
</feature>
<reference evidence="4 5" key="1">
    <citation type="submission" date="2020-05" db="EMBL/GenBank/DDBJ databases">
        <title>Genome sequences of pea root nodulating Rhizobium spp.</title>
        <authorList>
            <person name="Rahi P."/>
        </authorList>
    </citation>
    <scope>NUCLEOTIDE SEQUENCE [LARGE SCALE GENOMIC DNA]</scope>
    <source>
        <strain evidence="5">JKLM 12A2</strain>
        <plasmid evidence="4 5">pPR12A201</plasmid>
    </source>
</reference>
<keyword evidence="4" id="KW-0614">Plasmid</keyword>
<name>A0ABX6PP75_9HYPH</name>
<dbReference type="CDD" id="cd08187">
    <property type="entry name" value="BDH"/>
    <property type="match status" value="1"/>
</dbReference>
<dbReference type="InterPro" id="IPR018211">
    <property type="entry name" value="ADH_Fe_CS"/>
</dbReference>
<dbReference type="Gene3D" id="3.40.50.1970">
    <property type="match status" value="1"/>
</dbReference>
<dbReference type="Pfam" id="PF00465">
    <property type="entry name" value="Fe-ADH"/>
    <property type="match status" value="1"/>
</dbReference>
<evidence type="ECO:0000313" key="5">
    <source>
        <dbReference type="Proteomes" id="UP000305673"/>
    </source>
</evidence>
<protein>
    <submittedName>
        <fullName evidence="4">Iron-containing alcohol dehydrogenase</fullName>
    </submittedName>
</protein>
<proteinExistence type="predicted"/>
<dbReference type="PANTHER" id="PTHR43633">
    <property type="entry name" value="ALCOHOL DEHYDROGENASE YQHD"/>
    <property type="match status" value="1"/>
</dbReference>